<protein>
    <recommendedName>
        <fullName evidence="2">BEN domain-containing protein</fullName>
    </recommendedName>
</protein>
<dbReference type="GO" id="GO:0003677">
    <property type="term" value="F:DNA binding"/>
    <property type="evidence" value="ECO:0007669"/>
    <property type="project" value="InterPro"/>
</dbReference>
<feature type="domain" description="BEN" evidence="2">
    <location>
        <begin position="121"/>
        <end position="221"/>
    </location>
</feature>
<name>A0A7M6DP13_9CNID</name>
<proteinExistence type="predicted"/>
<dbReference type="EnsemblMetazoa" id="CLYHEMT019281.1">
    <property type="protein sequence ID" value="CLYHEMP019281.1"/>
    <property type="gene ID" value="CLYHEMG019281"/>
</dbReference>
<evidence type="ECO:0000313" key="3">
    <source>
        <dbReference type="EnsemblMetazoa" id="CLYHEMP019281.1"/>
    </source>
</evidence>
<feature type="compositionally biased region" description="Polar residues" evidence="1">
    <location>
        <begin position="39"/>
        <end position="52"/>
    </location>
</feature>
<reference evidence="3" key="1">
    <citation type="submission" date="2021-01" db="UniProtKB">
        <authorList>
            <consortium name="EnsemblMetazoa"/>
        </authorList>
    </citation>
    <scope>IDENTIFICATION</scope>
</reference>
<evidence type="ECO:0000313" key="4">
    <source>
        <dbReference type="Proteomes" id="UP000594262"/>
    </source>
</evidence>
<dbReference type="Proteomes" id="UP000594262">
    <property type="component" value="Unplaced"/>
</dbReference>
<dbReference type="AlphaFoldDB" id="A0A7M6DP13"/>
<accession>A0A7M6DP13</accession>
<evidence type="ECO:0000256" key="1">
    <source>
        <dbReference type="SAM" id="MobiDB-lite"/>
    </source>
</evidence>
<dbReference type="PROSITE" id="PS51457">
    <property type="entry name" value="BEN"/>
    <property type="match status" value="1"/>
</dbReference>
<dbReference type="InterPro" id="IPR018379">
    <property type="entry name" value="BEN_domain"/>
</dbReference>
<dbReference type="Gene3D" id="1.10.10.2590">
    <property type="entry name" value="BEN domain"/>
    <property type="match status" value="1"/>
</dbReference>
<evidence type="ECO:0000259" key="2">
    <source>
        <dbReference type="PROSITE" id="PS51457"/>
    </source>
</evidence>
<keyword evidence="4" id="KW-1185">Reference proteome</keyword>
<sequence>HEKNKRTCTFIRHPRVLSILLVLNRSNEQTPGPGHRGSNAVSGLNMSPTFSPQDDLLDGVLNEIPDNDHSFNGHHLNNNNNNNNPFFQSNVTEYRITKLEKQVETLTQLVALMSRNQAAEQNDNQLTEFMRQNNINDAELDAMTKNSSTYKEAIRRLMAKILQDEEWLNCSVLGQGTKRPGLPSKKLEIIYKYIGRHFGKTTKRMIHDSIRDHLKNTKRKLENGDGDGDENENQ</sequence>
<organism evidence="3 4">
    <name type="scientific">Clytia hemisphaerica</name>
    <dbReference type="NCBI Taxonomy" id="252671"/>
    <lineage>
        <taxon>Eukaryota</taxon>
        <taxon>Metazoa</taxon>
        <taxon>Cnidaria</taxon>
        <taxon>Hydrozoa</taxon>
        <taxon>Hydroidolina</taxon>
        <taxon>Leptothecata</taxon>
        <taxon>Obeliida</taxon>
        <taxon>Clytiidae</taxon>
        <taxon>Clytia</taxon>
    </lineage>
</organism>
<feature type="region of interest" description="Disordered" evidence="1">
    <location>
        <begin position="26"/>
        <end position="84"/>
    </location>
</feature>